<keyword evidence="4" id="KW-0336">GPI-anchor</keyword>
<keyword evidence="13" id="KW-1185">Reference proteome</keyword>
<dbReference type="PRINTS" id="PR00382">
    <property type="entry name" value="LIPIDTRNSFER"/>
</dbReference>
<feature type="signal peptide" evidence="10">
    <location>
        <begin position="1"/>
        <end position="26"/>
    </location>
</feature>
<dbReference type="OrthoDB" id="911994at2759"/>
<dbReference type="GO" id="GO:0005886">
    <property type="term" value="C:plasma membrane"/>
    <property type="evidence" value="ECO:0007669"/>
    <property type="project" value="UniProtKB-SubCell"/>
</dbReference>
<proteinExistence type="inferred from homology"/>
<dbReference type="InterPro" id="IPR000528">
    <property type="entry name" value="Plant_nsLTP"/>
</dbReference>
<comment type="caution">
    <text evidence="12">The sequence shown here is derived from an EMBL/GenBank/DDBJ whole genome shotgun (WGS) entry which is preliminary data.</text>
</comment>
<dbReference type="PANTHER" id="PTHR33044">
    <property type="entry name" value="BIFUNCTIONAL INHIBITOR/LIPID-TRANSFER PROTEIN/SEED STORAGE 2S ALBUMIN SUPERFAMILY PROTEIN-RELATED"/>
    <property type="match status" value="1"/>
</dbReference>
<dbReference type="InterPro" id="IPR036312">
    <property type="entry name" value="Bifun_inhib/LTP/seed_sf"/>
</dbReference>
<keyword evidence="7" id="KW-0325">Glycoprotein</keyword>
<keyword evidence="3" id="KW-1003">Cell membrane</keyword>
<evidence type="ECO:0000313" key="12">
    <source>
        <dbReference type="EMBL" id="GAV77938.1"/>
    </source>
</evidence>
<dbReference type="FunCoup" id="A0A1Q3CCU2">
    <property type="interactions" value="14"/>
</dbReference>
<organism evidence="12 13">
    <name type="scientific">Cephalotus follicularis</name>
    <name type="common">Albany pitcher plant</name>
    <dbReference type="NCBI Taxonomy" id="3775"/>
    <lineage>
        <taxon>Eukaryota</taxon>
        <taxon>Viridiplantae</taxon>
        <taxon>Streptophyta</taxon>
        <taxon>Embryophyta</taxon>
        <taxon>Tracheophyta</taxon>
        <taxon>Spermatophyta</taxon>
        <taxon>Magnoliopsida</taxon>
        <taxon>eudicotyledons</taxon>
        <taxon>Gunneridae</taxon>
        <taxon>Pentapetalae</taxon>
        <taxon>rosids</taxon>
        <taxon>fabids</taxon>
        <taxon>Oxalidales</taxon>
        <taxon>Cephalotaceae</taxon>
        <taxon>Cephalotus</taxon>
    </lineage>
</organism>
<evidence type="ECO:0000256" key="1">
    <source>
        <dbReference type="ARBA" id="ARBA00004609"/>
    </source>
</evidence>
<dbReference type="Gene3D" id="1.10.110.10">
    <property type="entry name" value="Plant lipid-transfer and hydrophobic proteins"/>
    <property type="match status" value="1"/>
</dbReference>
<feature type="domain" description="Bifunctional inhibitor/plant lipid transfer protein/seed storage helical" evidence="11">
    <location>
        <begin position="30"/>
        <end position="107"/>
    </location>
</feature>
<evidence type="ECO:0000256" key="5">
    <source>
        <dbReference type="ARBA" id="ARBA00022729"/>
    </source>
</evidence>
<dbReference type="GO" id="GO:0098552">
    <property type="term" value="C:side of membrane"/>
    <property type="evidence" value="ECO:0007669"/>
    <property type="project" value="UniProtKB-KW"/>
</dbReference>
<dbReference type="SUPFAM" id="SSF47699">
    <property type="entry name" value="Bifunctional inhibitor/lipid-transfer protein/seed storage 2S albumin"/>
    <property type="match status" value="1"/>
</dbReference>
<evidence type="ECO:0000313" key="13">
    <source>
        <dbReference type="Proteomes" id="UP000187406"/>
    </source>
</evidence>
<evidence type="ECO:0000256" key="3">
    <source>
        <dbReference type="ARBA" id="ARBA00022475"/>
    </source>
</evidence>
<protein>
    <submittedName>
        <fullName evidence="12">LTP_2 domain-containing protein</fullName>
    </submittedName>
</protein>
<feature type="chain" id="PRO_5012637012" evidence="10">
    <location>
        <begin position="27"/>
        <end position="126"/>
    </location>
</feature>
<sequence length="126" mass="12565">MAREGTERGLALVLLVVTMLCHGAMAQSSCTRVLVGLAPCLNYITGTSSTPSSSCCSQLGNVVQSQPQCLCAALNGGGTSFGITINQTLALSLPGACNVQTPPISQCNGPAASPVSAPESPADSPS</sequence>
<keyword evidence="4" id="KW-0472">Membrane</keyword>
<evidence type="ECO:0000256" key="8">
    <source>
        <dbReference type="ARBA" id="ARBA00023288"/>
    </source>
</evidence>
<dbReference type="AlphaFoldDB" id="A0A1Q3CCU2"/>
<dbReference type="CDD" id="cd00010">
    <property type="entry name" value="AAI_LTSS"/>
    <property type="match status" value="1"/>
</dbReference>
<name>A0A1Q3CCU2_CEPFO</name>
<comment type="subcellular location">
    <subcellularLocation>
        <location evidence="1">Cell membrane</location>
        <topology evidence="1">Lipid-anchor</topology>
        <topology evidence="1">GPI-anchor</topology>
    </subcellularLocation>
</comment>
<gene>
    <name evidence="12" type="ORF">CFOL_v3_21406</name>
</gene>
<evidence type="ECO:0000256" key="9">
    <source>
        <dbReference type="SAM" id="MobiDB-lite"/>
    </source>
</evidence>
<keyword evidence="8" id="KW-0449">Lipoprotein</keyword>
<dbReference type="STRING" id="3775.A0A1Q3CCU2"/>
<dbReference type="Pfam" id="PF14368">
    <property type="entry name" value="LTP_2"/>
    <property type="match status" value="1"/>
</dbReference>
<dbReference type="InterPro" id="IPR016140">
    <property type="entry name" value="Bifunc_inhib/LTP/seed_store"/>
</dbReference>
<evidence type="ECO:0000259" key="11">
    <source>
        <dbReference type="SMART" id="SM00499"/>
    </source>
</evidence>
<keyword evidence="5 10" id="KW-0732">Signal</keyword>
<feature type="region of interest" description="Disordered" evidence="9">
    <location>
        <begin position="106"/>
        <end position="126"/>
    </location>
</feature>
<keyword evidence="6" id="KW-1015">Disulfide bond</keyword>
<dbReference type="InParanoid" id="A0A1Q3CCU2"/>
<dbReference type="InterPro" id="IPR043325">
    <property type="entry name" value="LTSS"/>
</dbReference>
<accession>A0A1Q3CCU2</accession>
<evidence type="ECO:0000256" key="2">
    <source>
        <dbReference type="ARBA" id="ARBA00009748"/>
    </source>
</evidence>
<dbReference type="GO" id="GO:0006869">
    <property type="term" value="P:lipid transport"/>
    <property type="evidence" value="ECO:0007669"/>
    <property type="project" value="InterPro"/>
</dbReference>
<evidence type="ECO:0000256" key="4">
    <source>
        <dbReference type="ARBA" id="ARBA00022622"/>
    </source>
</evidence>
<dbReference type="FunFam" id="1.10.110.10:FF:000001">
    <property type="entry name" value="Bifunctional inhibitor/lipid-transfer protein/seed storage 2S albumin superfamily protein"/>
    <property type="match status" value="1"/>
</dbReference>
<comment type="similarity">
    <text evidence="2">Belongs to the plant LTP family.</text>
</comment>
<dbReference type="GO" id="GO:0008289">
    <property type="term" value="F:lipid binding"/>
    <property type="evidence" value="ECO:0007669"/>
    <property type="project" value="InterPro"/>
</dbReference>
<evidence type="ECO:0000256" key="6">
    <source>
        <dbReference type="ARBA" id="ARBA00023157"/>
    </source>
</evidence>
<evidence type="ECO:0000256" key="7">
    <source>
        <dbReference type="ARBA" id="ARBA00023180"/>
    </source>
</evidence>
<evidence type="ECO:0000256" key="10">
    <source>
        <dbReference type="SAM" id="SignalP"/>
    </source>
</evidence>
<feature type="compositionally biased region" description="Low complexity" evidence="9">
    <location>
        <begin position="110"/>
        <end position="126"/>
    </location>
</feature>
<dbReference type="SMART" id="SM00499">
    <property type="entry name" value="AAI"/>
    <property type="match status" value="1"/>
</dbReference>
<dbReference type="Proteomes" id="UP000187406">
    <property type="component" value="Unassembled WGS sequence"/>
</dbReference>
<dbReference type="EMBL" id="BDDD01001717">
    <property type="protein sequence ID" value="GAV77938.1"/>
    <property type="molecule type" value="Genomic_DNA"/>
</dbReference>
<reference evidence="13" key="1">
    <citation type="submission" date="2016-04" db="EMBL/GenBank/DDBJ databases">
        <title>Cephalotus genome sequencing.</title>
        <authorList>
            <person name="Fukushima K."/>
            <person name="Hasebe M."/>
            <person name="Fang X."/>
        </authorList>
    </citation>
    <scope>NUCLEOTIDE SEQUENCE [LARGE SCALE GENOMIC DNA]</scope>
    <source>
        <strain evidence="13">cv. St1</strain>
    </source>
</reference>